<dbReference type="Proteomes" id="UP000663844">
    <property type="component" value="Unassembled WGS sequence"/>
</dbReference>
<dbReference type="EMBL" id="CAJOBB010004380">
    <property type="protein sequence ID" value="CAF4086545.1"/>
    <property type="molecule type" value="Genomic_DNA"/>
</dbReference>
<sequence length="482" mass="53895">MAAKFVEIDNQQDYTTDTAIELLKQSVDKVIAKHWQRKTIKTNFYGDVQEHTGKIFQQLLEKLGKYNKERESGTLLRALTQRSGKPAFLTAAEVYNDELGCTLDQNLCAVYVLTIAMPERIYENMLSNPTLKKLKFLQRGNVRRVGEIVNIQGKIGESMGLPSRKSAYYSCKGKKDSISKLVNFLKTKEGLRHPKQLEKIITITPLLSHSDLCSFTELIQMETLCSMLLGPKGNSGFYFVGRADQCSKEDKSQQGVNLNIHMAQKTEVDGTTITNRKLAHGKSLKTKQIEFQIGDLTTTVQKLSSEQGALTKATTIVTLEDGRPVSIAEKTIIKQMTNKSNKAKPSMPQFLKDNESEGQKHVTPPTEIMTTAHGAVQYGWKGTCKFPKCDEECGEECRGECEKECGIIWCIFVAPDRKSLTVPGCVHESGDKPTKILAVADDPYIEKLRNDLKNAKARSQYAIKNAKQTLQRTNSAAKKKTK</sequence>
<reference evidence="1" key="1">
    <citation type="submission" date="2021-02" db="EMBL/GenBank/DDBJ databases">
        <authorList>
            <person name="Nowell W R."/>
        </authorList>
    </citation>
    <scope>NUCLEOTIDE SEQUENCE</scope>
</reference>
<name>A0A819TJQ7_9BILA</name>
<evidence type="ECO:0000313" key="2">
    <source>
        <dbReference type="EMBL" id="CAF4086545.1"/>
    </source>
</evidence>
<organism evidence="1 3">
    <name type="scientific">Adineta steineri</name>
    <dbReference type="NCBI Taxonomy" id="433720"/>
    <lineage>
        <taxon>Eukaryota</taxon>
        <taxon>Metazoa</taxon>
        <taxon>Spiralia</taxon>
        <taxon>Gnathifera</taxon>
        <taxon>Rotifera</taxon>
        <taxon>Eurotatoria</taxon>
        <taxon>Bdelloidea</taxon>
        <taxon>Adinetida</taxon>
        <taxon>Adinetidae</taxon>
        <taxon>Adineta</taxon>
    </lineage>
</organism>
<evidence type="ECO:0000313" key="3">
    <source>
        <dbReference type="Proteomes" id="UP000663844"/>
    </source>
</evidence>
<protein>
    <submittedName>
        <fullName evidence="1">Uncharacterized protein</fullName>
    </submittedName>
</protein>
<dbReference type="EMBL" id="CAJOAZ010004587">
    <property type="protein sequence ID" value="CAF4066321.1"/>
    <property type="molecule type" value="Genomic_DNA"/>
</dbReference>
<evidence type="ECO:0000313" key="1">
    <source>
        <dbReference type="EMBL" id="CAF4066321.1"/>
    </source>
</evidence>
<accession>A0A819TJQ7</accession>
<proteinExistence type="predicted"/>
<dbReference type="Proteomes" id="UP000663868">
    <property type="component" value="Unassembled WGS sequence"/>
</dbReference>
<gene>
    <name evidence="2" type="ORF">KXQ929_LOCUS33692</name>
    <name evidence="1" type="ORF">OXD698_LOCUS33447</name>
</gene>
<comment type="caution">
    <text evidence="1">The sequence shown here is derived from an EMBL/GenBank/DDBJ whole genome shotgun (WGS) entry which is preliminary data.</text>
</comment>
<dbReference type="AlphaFoldDB" id="A0A819TJQ7"/>